<evidence type="ECO:0000256" key="10">
    <source>
        <dbReference type="ARBA" id="ARBA00022989"/>
    </source>
</evidence>
<dbReference type="CDD" id="cd05387">
    <property type="entry name" value="BY-kinase"/>
    <property type="match status" value="1"/>
</dbReference>
<keyword evidence="7" id="KW-0547">Nucleotide-binding</keyword>
<sequence>MENKTVNTPTSTRRDDDEIDLGRLFGLLLDRRWLIVSVTFVFMVFGVLYAVLSTPIYQADALLQVEKKSSGLPALGSEFGEMFTSDSEAATEIEIMKSRMVIGSVVDQLQLTHQVTPEYMPVIGEWLARRTPATDRVVLGQFTVPAAYEGRPLTLEFADDESSFTLVDENGELLLEGQVGTLASSEDFLLLISDVQLPDTNTFTLVKANRLRVIKSVQSGLSVGERGKQTGILTASFQHKDRRYAERVLDAIAQEYMLQNIRRNAAEAENSLSFIERQLPEVRKNLTEAEDKLNKYRLESQSVDLTIETESLLTRVVEIEKRLNELELKEKELSRLYTKEHPTYQSLMEQKQQLVREQEQINEQVGGLPETQQEVLRMARDVEVSQEIYVQLLNRMQELNVLKAGTVGNVRILDEAVTNPQAVAPKKSLIVVLATMLGGMVSVGYVFVTAALNRGVESPEQLEELGINVYASVPMSPTQRDMNASLASLVGRTKESKDLPFLALEDPADLAIEALRGLRTSLHFAMLEAKNKTIMISGPAPGVGKSFVTLNLAAVLAQAGQKVLVIDGDIRRGYMHLSLGLPNQYGLSDFLASVDKTPEGGAIDKNNLSTVIHKTRVPNMHFISRGTSAPNPSELMMHPRMAKMLEKANEYYDYVLIDTPPILAVTDAAIVGRYCGTTLLVARFGETPVKEVEVTVKRFAQNGIDVRGVILNSVERRAGAGYGYGYTYGYSYKSD</sequence>
<dbReference type="NCBIfam" id="TIGR01007">
    <property type="entry name" value="eps_fam"/>
    <property type="match status" value="1"/>
</dbReference>
<dbReference type="GO" id="GO:0005886">
    <property type="term" value="C:plasma membrane"/>
    <property type="evidence" value="ECO:0007669"/>
    <property type="project" value="UniProtKB-SubCell"/>
</dbReference>
<feature type="domain" description="Tyrosine-protein kinase G-rich" evidence="18">
    <location>
        <begin position="370"/>
        <end position="449"/>
    </location>
</feature>
<evidence type="ECO:0000256" key="3">
    <source>
        <dbReference type="ARBA" id="ARBA00022475"/>
    </source>
</evidence>
<dbReference type="Pfam" id="PF02706">
    <property type="entry name" value="Wzz"/>
    <property type="match status" value="1"/>
</dbReference>
<evidence type="ECO:0000259" key="17">
    <source>
        <dbReference type="Pfam" id="PF13614"/>
    </source>
</evidence>
<proteinExistence type="inferred from homology"/>
<keyword evidence="14" id="KW-0175">Coiled coil</keyword>
<accession>A0A432Z9H1</accession>
<evidence type="ECO:0000256" key="12">
    <source>
        <dbReference type="ARBA" id="ARBA00023137"/>
    </source>
</evidence>
<evidence type="ECO:0000256" key="15">
    <source>
        <dbReference type="SAM" id="Phobius"/>
    </source>
</evidence>
<gene>
    <name evidence="19" type="ORF">CWI80_04100</name>
</gene>
<dbReference type="Pfam" id="PF13807">
    <property type="entry name" value="GNVR"/>
    <property type="match status" value="1"/>
</dbReference>
<comment type="caution">
    <text evidence="19">The sequence shown here is derived from an EMBL/GenBank/DDBJ whole genome shotgun (WGS) entry which is preliminary data.</text>
</comment>
<feature type="coiled-coil region" evidence="14">
    <location>
        <begin position="258"/>
        <end position="364"/>
    </location>
</feature>
<dbReference type="GO" id="GO:0004715">
    <property type="term" value="F:non-membrane spanning protein tyrosine kinase activity"/>
    <property type="evidence" value="ECO:0007669"/>
    <property type="project" value="UniProtKB-EC"/>
</dbReference>
<dbReference type="InterPro" id="IPR005702">
    <property type="entry name" value="Wzc-like_C"/>
</dbReference>
<dbReference type="Proteomes" id="UP000287022">
    <property type="component" value="Unassembled WGS sequence"/>
</dbReference>
<reference evidence="20" key="1">
    <citation type="journal article" date="2018" name="Front. Microbiol.">
        <title>Genome-Based Analysis Reveals the Taxonomy and Diversity of the Family Idiomarinaceae.</title>
        <authorList>
            <person name="Liu Y."/>
            <person name="Lai Q."/>
            <person name="Shao Z."/>
        </authorList>
    </citation>
    <scope>NUCLEOTIDE SEQUENCE [LARGE SCALE GENOMIC DNA]</scope>
    <source>
        <strain evidence="20">c121</strain>
    </source>
</reference>
<keyword evidence="10 15" id="KW-1133">Transmembrane helix</keyword>
<evidence type="ECO:0000313" key="20">
    <source>
        <dbReference type="Proteomes" id="UP000287022"/>
    </source>
</evidence>
<dbReference type="Pfam" id="PF13614">
    <property type="entry name" value="AAA_31"/>
    <property type="match status" value="1"/>
</dbReference>
<dbReference type="InterPro" id="IPR003856">
    <property type="entry name" value="LPS_length_determ_N"/>
</dbReference>
<dbReference type="PANTHER" id="PTHR32309:SF32">
    <property type="entry name" value="TYROSINE-PROTEIN KINASE ETK-RELATED"/>
    <property type="match status" value="1"/>
</dbReference>
<evidence type="ECO:0000256" key="1">
    <source>
        <dbReference type="ARBA" id="ARBA00004429"/>
    </source>
</evidence>
<keyword evidence="5 19" id="KW-0808">Transferase</keyword>
<evidence type="ECO:0000313" key="19">
    <source>
        <dbReference type="EMBL" id="RUO74530.1"/>
    </source>
</evidence>
<keyword evidence="8 19" id="KW-0418">Kinase</keyword>
<evidence type="ECO:0000256" key="9">
    <source>
        <dbReference type="ARBA" id="ARBA00022840"/>
    </source>
</evidence>
<dbReference type="Pfam" id="PF23607">
    <property type="entry name" value="WZC_N"/>
    <property type="match status" value="1"/>
</dbReference>
<dbReference type="InterPro" id="IPR050445">
    <property type="entry name" value="Bact_polysacc_biosynth/exp"/>
</dbReference>
<evidence type="ECO:0000259" key="18">
    <source>
        <dbReference type="Pfam" id="PF13807"/>
    </source>
</evidence>
<dbReference type="PANTHER" id="PTHR32309">
    <property type="entry name" value="TYROSINE-PROTEIN KINASE"/>
    <property type="match status" value="1"/>
</dbReference>
<evidence type="ECO:0000256" key="7">
    <source>
        <dbReference type="ARBA" id="ARBA00022741"/>
    </source>
</evidence>
<keyword evidence="9" id="KW-0067">ATP-binding</keyword>
<keyword evidence="4" id="KW-0997">Cell inner membrane</keyword>
<evidence type="ECO:0000256" key="8">
    <source>
        <dbReference type="ARBA" id="ARBA00022777"/>
    </source>
</evidence>
<evidence type="ECO:0000259" key="16">
    <source>
        <dbReference type="Pfam" id="PF02706"/>
    </source>
</evidence>
<feature type="transmembrane region" description="Helical" evidence="15">
    <location>
        <begin position="33"/>
        <end position="52"/>
    </location>
</feature>
<evidence type="ECO:0000256" key="6">
    <source>
        <dbReference type="ARBA" id="ARBA00022692"/>
    </source>
</evidence>
<evidence type="ECO:0000256" key="5">
    <source>
        <dbReference type="ARBA" id="ARBA00022679"/>
    </source>
</evidence>
<evidence type="ECO:0000256" key="11">
    <source>
        <dbReference type="ARBA" id="ARBA00023136"/>
    </source>
</evidence>
<dbReference type="EMBL" id="PIQE01000001">
    <property type="protein sequence ID" value="RUO74530.1"/>
    <property type="molecule type" value="Genomic_DNA"/>
</dbReference>
<comment type="subcellular location">
    <subcellularLocation>
        <location evidence="1">Cell inner membrane</location>
        <topology evidence="1">Multi-pass membrane protein</topology>
    </subcellularLocation>
</comment>
<evidence type="ECO:0000256" key="13">
    <source>
        <dbReference type="ARBA" id="ARBA00053015"/>
    </source>
</evidence>
<dbReference type="InterPro" id="IPR032807">
    <property type="entry name" value="GNVR"/>
</dbReference>
<keyword evidence="20" id="KW-1185">Reference proteome</keyword>
<organism evidence="19 20">
    <name type="scientific">Pseudidiomarina sediminum</name>
    <dbReference type="NCBI Taxonomy" id="431675"/>
    <lineage>
        <taxon>Bacteria</taxon>
        <taxon>Pseudomonadati</taxon>
        <taxon>Pseudomonadota</taxon>
        <taxon>Gammaproteobacteria</taxon>
        <taxon>Alteromonadales</taxon>
        <taxon>Idiomarinaceae</taxon>
        <taxon>Pseudidiomarina</taxon>
    </lineage>
</organism>
<keyword evidence="3" id="KW-1003">Cell membrane</keyword>
<dbReference type="InterPro" id="IPR027417">
    <property type="entry name" value="P-loop_NTPase"/>
</dbReference>
<name>A0A432Z9H1_9GAMM</name>
<dbReference type="EC" id="2.7.10.2" evidence="19"/>
<dbReference type="STRING" id="1122124.GCA_000423165_00577"/>
<dbReference type="GO" id="GO:0042802">
    <property type="term" value="F:identical protein binding"/>
    <property type="evidence" value="ECO:0007669"/>
    <property type="project" value="UniProtKB-ARBA"/>
</dbReference>
<keyword evidence="11 15" id="KW-0472">Membrane</keyword>
<feature type="domain" description="AAA" evidence="17">
    <location>
        <begin position="532"/>
        <end position="666"/>
    </location>
</feature>
<evidence type="ECO:0000256" key="4">
    <source>
        <dbReference type="ARBA" id="ARBA00022519"/>
    </source>
</evidence>
<dbReference type="RefSeq" id="WP_034727925.1">
    <property type="nucleotide sequence ID" value="NZ_PIQE01000001.1"/>
</dbReference>
<feature type="domain" description="Polysaccharide chain length determinant N-terminal" evidence="16">
    <location>
        <begin position="17"/>
        <end position="109"/>
    </location>
</feature>
<protein>
    <submittedName>
        <fullName evidence="19">Tyrosine-protein kinase</fullName>
        <ecNumber evidence="19">2.7.10.2</ecNumber>
    </submittedName>
</protein>
<dbReference type="Gene3D" id="3.40.50.300">
    <property type="entry name" value="P-loop containing nucleotide triphosphate hydrolases"/>
    <property type="match status" value="1"/>
</dbReference>
<evidence type="ECO:0000256" key="14">
    <source>
        <dbReference type="SAM" id="Coils"/>
    </source>
</evidence>
<keyword evidence="12" id="KW-0829">Tyrosine-protein kinase</keyword>
<dbReference type="GO" id="GO:0005524">
    <property type="term" value="F:ATP binding"/>
    <property type="evidence" value="ECO:0007669"/>
    <property type="project" value="UniProtKB-KW"/>
</dbReference>
<dbReference type="FunFam" id="3.40.50.300:FF:000527">
    <property type="entry name" value="Tyrosine-protein kinase etk"/>
    <property type="match status" value="1"/>
</dbReference>
<dbReference type="AlphaFoldDB" id="A0A432Z9H1"/>
<comment type="catalytic activity">
    <reaction evidence="13">
        <text>L-tyrosyl-[protein] + ATP = O-phospho-L-tyrosyl-[protein] + ADP + H(+)</text>
        <dbReference type="Rhea" id="RHEA:10596"/>
        <dbReference type="Rhea" id="RHEA-COMP:10136"/>
        <dbReference type="Rhea" id="RHEA-COMP:20101"/>
        <dbReference type="ChEBI" id="CHEBI:15378"/>
        <dbReference type="ChEBI" id="CHEBI:30616"/>
        <dbReference type="ChEBI" id="CHEBI:46858"/>
        <dbReference type="ChEBI" id="CHEBI:61978"/>
        <dbReference type="ChEBI" id="CHEBI:456216"/>
    </reaction>
</comment>
<dbReference type="SUPFAM" id="SSF52540">
    <property type="entry name" value="P-loop containing nucleoside triphosphate hydrolases"/>
    <property type="match status" value="1"/>
</dbReference>
<dbReference type="InterPro" id="IPR025669">
    <property type="entry name" value="AAA_dom"/>
</dbReference>
<comment type="similarity">
    <text evidence="2">Belongs to the etk/wzc family.</text>
</comment>
<evidence type="ECO:0000256" key="2">
    <source>
        <dbReference type="ARBA" id="ARBA00008883"/>
    </source>
</evidence>
<keyword evidence="6 15" id="KW-0812">Transmembrane</keyword>